<evidence type="ECO:0000313" key="10">
    <source>
        <dbReference type="EMBL" id="MBE8717041.1"/>
    </source>
</evidence>
<dbReference type="GO" id="GO:0009279">
    <property type="term" value="C:cell outer membrane"/>
    <property type="evidence" value="ECO:0007669"/>
    <property type="project" value="UniProtKB-SubCell"/>
</dbReference>
<dbReference type="Gene3D" id="2.170.130.10">
    <property type="entry name" value="TonB-dependent receptor, plug domain"/>
    <property type="match status" value="1"/>
</dbReference>
<dbReference type="NCBIfam" id="TIGR01782">
    <property type="entry name" value="TonB-Xanth-Caul"/>
    <property type="match status" value="1"/>
</dbReference>
<sequence length="984" mass="108105">MLYVPNHNLRNLFLPFSRKTLAQITSVVIATASVTLASTAYAQQAASSSSASNAVVLHGDNLEEVVVSGIRFSQRSALDRKKEAGTITDSLVAEDIGAFPDKNIAEALQRIPGIQLERDNGEGSSVSIRGVDPDLLRVEVNNVGALGMGGSRGVDFRDMASELVKSLDVIKGSEARLTEGGIGGTIQVNTRKPNEFDDHFLSVSAEGQYNDVLGEVMPKFNFTGVRKINDDLGVLINITGSDKSTVIHSLQNSDWVRVEDYDKSPDKTTVNVDYADILNKADCASSGNTALCEAQWYDYSPRIPRYAIREREEKRLSANAMVQYQVNDNLSTHLGYTWNNRDKRALDLNLQIATQSKARIDAATAVVDENHNVIDFSTRAGSVSNRSLDFNWDQTTSQFETGFEFNTESLNVTGLLARSTTDQDIDARDATISADNVQGIRVTQHKGGLPVVDFSNANFRLTNTYEAFDPYDPTSYKSRVNSLYTPSVDESEELMAKLDVTYIPDSTIFSAFRFGAQRTEQSFANASFRHEIIRDVGGTYAGSVWTLEDHVNLINGNLKTSPAFFKSYNLPVDSIRYYPAVEPAGLVRDLQALSGDYSTRADLTSEQGNYDIEVNGTAFYTQANIETTLGALLLTGNVGVRVVKTDTAANGDVRIRVLVDRLDENGNPLINEETGGYAGGVPSTNDPDIYSGRKTVKSDYTDVLPSINLTLGLIPEKLELYVGAAKVMARPRMVDINVNADCTIYKNIQAQIDQQANICAGGNPDLDPYRATQFDIALHWYPDENSIVSGAYFAKDVTSWIIDRDTNFGVDFFGDGRVWDVRQKLNGSGVKIQGIELQASTTFTHLPAPFDGLGGAVNYTYMEADDVGLFNQLTGQELPFPSQSKNSYNLTAFYETHDWSIRVAYNYRSQYLAGAAGHSGNPIFVDDAGYLDAKFSYNITPQLKFHADGRNLTSEVKTTNTGVGRISSYDWAGREYAIGLTYKM</sequence>
<comment type="similarity">
    <text evidence="7">Belongs to the TonB-dependent receptor family.</text>
</comment>
<dbReference type="PANTHER" id="PTHR40980:SF3">
    <property type="entry name" value="TONB-DEPENDENT RECEPTOR-LIKE BETA-BARREL DOMAIN-CONTAINING PROTEIN"/>
    <property type="match status" value="1"/>
</dbReference>
<name>A0A928YT19_9GAMM</name>
<evidence type="ECO:0000313" key="11">
    <source>
        <dbReference type="Proteomes" id="UP000652567"/>
    </source>
</evidence>
<evidence type="ECO:0000256" key="2">
    <source>
        <dbReference type="ARBA" id="ARBA00022448"/>
    </source>
</evidence>
<evidence type="ECO:0000256" key="5">
    <source>
        <dbReference type="ARBA" id="ARBA00023136"/>
    </source>
</evidence>
<feature type="signal peptide" evidence="8">
    <location>
        <begin position="1"/>
        <end position="42"/>
    </location>
</feature>
<organism evidence="10 11">
    <name type="scientific">Cellvibrio polysaccharolyticus</name>
    <dbReference type="NCBI Taxonomy" id="2082724"/>
    <lineage>
        <taxon>Bacteria</taxon>
        <taxon>Pseudomonadati</taxon>
        <taxon>Pseudomonadota</taxon>
        <taxon>Gammaproteobacteria</taxon>
        <taxon>Cellvibrionales</taxon>
        <taxon>Cellvibrionaceae</taxon>
        <taxon>Cellvibrio</taxon>
    </lineage>
</organism>
<feature type="domain" description="TonB-dependent receptor plug" evidence="9">
    <location>
        <begin position="81"/>
        <end position="185"/>
    </location>
</feature>
<evidence type="ECO:0000256" key="1">
    <source>
        <dbReference type="ARBA" id="ARBA00004571"/>
    </source>
</evidence>
<evidence type="ECO:0000256" key="6">
    <source>
        <dbReference type="ARBA" id="ARBA00023237"/>
    </source>
</evidence>
<dbReference type="PROSITE" id="PS52016">
    <property type="entry name" value="TONB_DEPENDENT_REC_3"/>
    <property type="match status" value="1"/>
</dbReference>
<dbReference type="Gene3D" id="2.40.170.20">
    <property type="entry name" value="TonB-dependent receptor, beta-barrel domain"/>
    <property type="match status" value="1"/>
</dbReference>
<keyword evidence="8" id="KW-0732">Signal</keyword>
<dbReference type="RefSeq" id="WP_193908601.1">
    <property type="nucleotide sequence ID" value="NZ_PRDL01000001.1"/>
</dbReference>
<reference evidence="10" key="1">
    <citation type="submission" date="2018-07" db="EMBL/GenBank/DDBJ databases">
        <title>Genome assembly of strain Ka43.</title>
        <authorList>
            <person name="Kukolya J."/>
            <person name="Nagy I."/>
            <person name="Horvath B."/>
            <person name="Toth A."/>
        </authorList>
    </citation>
    <scope>NUCLEOTIDE SEQUENCE</scope>
    <source>
        <strain evidence="10">KB43</strain>
    </source>
</reference>
<evidence type="ECO:0000259" key="9">
    <source>
        <dbReference type="Pfam" id="PF07715"/>
    </source>
</evidence>
<dbReference type="InterPro" id="IPR010104">
    <property type="entry name" value="TonB_rcpt_bac"/>
</dbReference>
<dbReference type="SUPFAM" id="SSF56935">
    <property type="entry name" value="Porins"/>
    <property type="match status" value="1"/>
</dbReference>
<dbReference type="InterPro" id="IPR037066">
    <property type="entry name" value="Plug_dom_sf"/>
</dbReference>
<keyword evidence="2 7" id="KW-0813">Transport</keyword>
<evidence type="ECO:0000256" key="4">
    <source>
        <dbReference type="ARBA" id="ARBA00022692"/>
    </source>
</evidence>
<dbReference type="EMBL" id="PRDL01000001">
    <property type="protein sequence ID" value="MBE8717041.1"/>
    <property type="molecule type" value="Genomic_DNA"/>
</dbReference>
<keyword evidence="5 7" id="KW-0472">Membrane</keyword>
<dbReference type="PANTHER" id="PTHR40980">
    <property type="entry name" value="PLUG DOMAIN-CONTAINING PROTEIN"/>
    <property type="match status" value="1"/>
</dbReference>
<proteinExistence type="inferred from homology"/>
<dbReference type="Proteomes" id="UP000652567">
    <property type="component" value="Unassembled WGS sequence"/>
</dbReference>
<evidence type="ECO:0000256" key="3">
    <source>
        <dbReference type="ARBA" id="ARBA00022452"/>
    </source>
</evidence>
<keyword evidence="11" id="KW-1185">Reference proteome</keyword>
<comment type="caution">
    <text evidence="10">The sequence shown here is derived from an EMBL/GenBank/DDBJ whole genome shotgun (WGS) entry which is preliminary data.</text>
</comment>
<dbReference type="Pfam" id="PF07715">
    <property type="entry name" value="Plug"/>
    <property type="match status" value="1"/>
</dbReference>
<comment type="subcellular location">
    <subcellularLocation>
        <location evidence="1 7">Cell outer membrane</location>
        <topology evidence="1 7">Multi-pass membrane protein</topology>
    </subcellularLocation>
</comment>
<keyword evidence="6 7" id="KW-0998">Cell outer membrane</keyword>
<protein>
    <submittedName>
        <fullName evidence="10">TonB-dependent receptor</fullName>
    </submittedName>
</protein>
<keyword evidence="10" id="KW-0675">Receptor</keyword>
<evidence type="ECO:0000256" key="7">
    <source>
        <dbReference type="PROSITE-ProRule" id="PRU01360"/>
    </source>
</evidence>
<dbReference type="InterPro" id="IPR036942">
    <property type="entry name" value="Beta-barrel_TonB_sf"/>
</dbReference>
<dbReference type="AlphaFoldDB" id="A0A928YT19"/>
<dbReference type="InterPro" id="IPR012910">
    <property type="entry name" value="Plug_dom"/>
</dbReference>
<accession>A0A928YT19</accession>
<evidence type="ECO:0000256" key="8">
    <source>
        <dbReference type="SAM" id="SignalP"/>
    </source>
</evidence>
<gene>
    <name evidence="10" type="ORF">C4F51_07525</name>
</gene>
<feature type="chain" id="PRO_5036837022" evidence="8">
    <location>
        <begin position="43"/>
        <end position="984"/>
    </location>
</feature>
<keyword evidence="4 7" id="KW-0812">Transmembrane</keyword>
<dbReference type="InterPro" id="IPR039426">
    <property type="entry name" value="TonB-dep_rcpt-like"/>
</dbReference>
<keyword evidence="3 7" id="KW-1134">Transmembrane beta strand</keyword>